<feature type="region of interest" description="Disordered" evidence="1">
    <location>
        <begin position="145"/>
        <end position="167"/>
    </location>
</feature>
<accession>A0A951U5C1</accession>
<reference evidence="2" key="1">
    <citation type="submission" date="2021-05" db="EMBL/GenBank/DDBJ databases">
        <authorList>
            <person name="Pietrasiak N."/>
            <person name="Ward R."/>
            <person name="Stajich J.E."/>
            <person name="Kurbessoian T."/>
        </authorList>
    </citation>
    <scope>NUCLEOTIDE SEQUENCE</scope>
    <source>
        <strain evidence="2">GSE-TBD4-15B</strain>
    </source>
</reference>
<organism evidence="2 3">
    <name type="scientific">Pegethrix bostrychoides GSE-TBD4-15B</name>
    <dbReference type="NCBI Taxonomy" id="2839662"/>
    <lineage>
        <taxon>Bacteria</taxon>
        <taxon>Bacillati</taxon>
        <taxon>Cyanobacteriota</taxon>
        <taxon>Cyanophyceae</taxon>
        <taxon>Oculatellales</taxon>
        <taxon>Oculatellaceae</taxon>
        <taxon>Pegethrix</taxon>
    </lineage>
</organism>
<evidence type="ECO:0000313" key="3">
    <source>
        <dbReference type="Proteomes" id="UP000707356"/>
    </source>
</evidence>
<dbReference type="EMBL" id="JAHHHV010000067">
    <property type="protein sequence ID" value="MBW4466321.1"/>
    <property type="molecule type" value="Genomic_DNA"/>
</dbReference>
<reference evidence="2" key="2">
    <citation type="journal article" date="2022" name="Microbiol. Resour. Announc.">
        <title>Metagenome Sequencing to Explore Phylogenomics of Terrestrial Cyanobacteria.</title>
        <authorList>
            <person name="Ward R.D."/>
            <person name="Stajich J.E."/>
            <person name="Johansen J.R."/>
            <person name="Huntemann M."/>
            <person name="Clum A."/>
            <person name="Foster B."/>
            <person name="Foster B."/>
            <person name="Roux S."/>
            <person name="Palaniappan K."/>
            <person name="Varghese N."/>
            <person name="Mukherjee S."/>
            <person name="Reddy T.B.K."/>
            <person name="Daum C."/>
            <person name="Copeland A."/>
            <person name="Chen I.A."/>
            <person name="Ivanova N.N."/>
            <person name="Kyrpides N.C."/>
            <person name="Shapiro N."/>
            <person name="Eloe-Fadrosh E.A."/>
            <person name="Pietrasiak N."/>
        </authorList>
    </citation>
    <scope>NUCLEOTIDE SEQUENCE</scope>
    <source>
        <strain evidence="2">GSE-TBD4-15B</strain>
    </source>
</reference>
<gene>
    <name evidence="2" type="ORF">KME07_12925</name>
</gene>
<protein>
    <submittedName>
        <fullName evidence="2">Uncharacterized protein</fullName>
    </submittedName>
</protein>
<feature type="compositionally biased region" description="Low complexity" evidence="1">
    <location>
        <begin position="145"/>
        <end position="161"/>
    </location>
</feature>
<comment type="caution">
    <text evidence="2">The sequence shown here is derived from an EMBL/GenBank/DDBJ whole genome shotgun (WGS) entry which is preliminary data.</text>
</comment>
<evidence type="ECO:0000313" key="2">
    <source>
        <dbReference type="EMBL" id="MBW4466321.1"/>
    </source>
</evidence>
<proteinExistence type="predicted"/>
<dbReference type="Proteomes" id="UP000707356">
    <property type="component" value="Unassembled WGS sequence"/>
</dbReference>
<name>A0A951U5C1_9CYAN</name>
<feature type="region of interest" description="Disordered" evidence="1">
    <location>
        <begin position="588"/>
        <end position="611"/>
    </location>
</feature>
<evidence type="ECO:0000256" key="1">
    <source>
        <dbReference type="SAM" id="MobiDB-lite"/>
    </source>
</evidence>
<dbReference type="AlphaFoldDB" id="A0A951U5C1"/>
<sequence>MVLTINPADAQAIQEDEVQLLSAILQATRGAISFLNPPPQPAAAEPPEAIRIQMGRRLVYGWLADGQFRNELDANKMQALFDAIQRPVAPDVDASRYKGKVPAIEIRDGDRVLFREERDGTVTANAIQFQLAQEAQTKLEPQIEATPTPEPAQAAASPQEPLRVESPPVSLEQAERIAQTADYLLNPLKEQQPIYDAVSVKGYQIRQDENGISISRDGEPILATSNGEIITNRVTQQDWDAFGSLEPRPNQTNITQNGYHQNGKPVLVESGVLDGDTMQHDLLDAQQNKRNGLWTNSAPLNQDSLTFTADAVDASEIKKTQIQDAPIPRDTGSLTVDVAPATQNDQILPAIAVLERATAKLPAGVTQQLLQTTARDWSQQVQGLQQGLRQGLGWLAAKVEDWRHQQVARAALDLFNRGYERTGERTYQLGEYSISLKGRNLYTLRNSKGELMRFQAFKPLIPGLTRQSIQGLSTSVRLGSFQAKELQAMQQNRGFTPQGDLDVEAAYNAKTSRVEQIVTQFLQTKAQANVWDKEGGKFKLEIGDAGMLRITDKQEDRGVVFQREAGQVFSQLGARDFAHFDRLAAKMQQSEQVQPQPTARVRQTTAGLELG</sequence>